<feature type="domain" description="Peptidase S24/S26A/S26B/S26C" evidence="1">
    <location>
        <begin position="31"/>
        <end position="132"/>
    </location>
</feature>
<accession>A0A0A3BB79</accession>
<evidence type="ECO:0000259" key="1">
    <source>
        <dbReference type="Pfam" id="PF00717"/>
    </source>
</evidence>
<dbReference type="SUPFAM" id="SSF51306">
    <property type="entry name" value="LexA/Signal peptidase"/>
    <property type="match status" value="1"/>
</dbReference>
<comment type="caution">
    <text evidence="2">The sequence shown here is derived from an EMBL/GenBank/DDBJ whole genome shotgun (WGS) entry which is preliminary data.</text>
</comment>
<sequence length="145" mass="16475">MNKSAGGGYSYQPMPLYDDYHQSSFHFDQKSAVQYKMDLNLYCIKKPKHTFFMRVKNPNLTSWGIEQGDMLVIEENSSINPGDLVVIEQDGGLQLYEFFSVQQNKLVFFSLDSRCGNLQVDSLDELALRGVVTNTIHQLRGKNAA</sequence>
<protein>
    <recommendedName>
        <fullName evidence="1">Peptidase S24/S26A/S26B/S26C domain-containing protein</fullName>
    </recommendedName>
</protein>
<dbReference type="Proteomes" id="UP000030380">
    <property type="component" value="Unassembled WGS sequence"/>
</dbReference>
<dbReference type="Pfam" id="PF00717">
    <property type="entry name" value="Peptidase_S24"/>
    <property type="match status" value="1"/>
</dbReference>
<reference evidence="2 3" key="1">
    <citation type="submission" date="2014-11" db="EMBL/GenBank/DDBJ databases">
        <title>Draft genome sequence of Chelonobacter oris 1662T, associated with respiratory disease in Hermann's Tortoises.</title>
        <authorList>
            <person name="Kudirkiene E."/>
            <person name="Hansen M.J."/>
            <person name="Bojesen A.M."/>
        </authorList>
    </citation>
    <scope>NUCLEOTIDE SEQUENCE [LARGE SCALE GENOMIC DNA]</scope>
    <source>
        <strain evidence="2 3">1662</strain>
    </source>
</reference>
<proteinExistence type="predicted"/>
<name>A0A0A3BB79_9PAST</name>
<gene>
    <name evidence="2" type="ORF">OA57_05075</name>
</gene>
<dbReference type="InterPro" id="IPR036286">
    <property type="entry name" value="LexA/Signal_pep-like_sf"/>
</dbReference>
<keyword evidence="3" id="KW-1185">Reference proteome</keyword>
<dbReference type="InterPro" id="IPR015927">
    <property type="entry name" value="Peptidase_S24_S26A/B/C"/>
</dbReference>
<dbReference type="AlphaFoldDB" id="A0A0A3BB79"/>
<organism evidence="2 3">
    <name type="scientific">Chelonobacter oris</name>
    <dbReference type="NCBI Taxonomy" id="505317"/>
    <lineage>
        <taxon>Bacteria</taxon>
        <taxon>Pseudomonadati</taxon>
        <taxon>Pseudomonadota</taxon>
        <taxon>Gammaproteobacteria</taxon>
        <taxon>Pasteurellales</taxon>
        <taxon>Pasteurellaceae</taxon>
        <taxon>Chelonobacter</taxon>
    </lineage>
</organism>
<evidence type="ECO:0000313" key="2">
    <source>
        <dbReference type="EMBL" id="KGQ70804.1"/>
    </source>
</evidence>
<dbReference type="STRING" id="505317.OA57_05075"/>
<evidence type="ECO:0000313" key="3">
    <source>
        <dbReference type="Proteomes" id="UP000030380"/>
    </source>
</evidence>
<dbReference type="EMBL" id="JSUM01000006">
    <property type="protein sequence ID" value="KGQ70804.1"/>
    <property type="molecule type" value="Genomic_DNA"/>
</dbReference>
<dbReference type="Gene3D" id="2.10.109.10">
    <property type="entry name" value="Umud Fragment, subunit A"/>
    <property type="match status" value="1"/>
</dbReference>